<evidence type="ECO:0000256" key="4">
    <source>
        <dbReference type="ARBA" id="ARBA00022679"/>
    </source>
</evidence>
<evidence type="ECO:0000256" key="1">
    <source>
        <dbReference type="ARBA" id="ARBA00001933"/>
    </source>
</evidence>
<comment type="similarity">
    <text evidence="2 7">Belongs to the glycogen phosphorylase family.</text>
</comment>
<evidence type="ECO:0000313" key="8">
    <source>
        <dbReference type="EMBL" id="BCD96162.1"/>
    </source>
</evidence>
<evidence type="ECO:0000256" key="7">
    <source>
        <dbReference type="RuleBase" id="RU000587"/>
    </source>
</evidence>
<dbReference type="FunFam" id="3.40.50.2000:FF:000153">
    <property type="entry name" value="Alpha-1,4 glucan phosphorylase"/>
    <property type="match status" value="1"/>
</dbReference>
<evidence type="ECO:0000256" key="6">
    <source>
        <dbReference type="ARBA" id="ARBA00023277"/>
    </source>
</evidence>
<dbReference type="GO" id="GO:0005980">
    <property type="term" value="P:glycogen catabolic process"/>
    <property type="evidence" value="ECO:0007669"/>
    <property type="project" value="TreeGrafter"/>
</dbReference>
<dbReference type="AlphaFoldDB" id="A0AAN1WEL7"/>
<dbReference type="KEGG" id="marq:MARGE09_P0361"/>
<evidence type="ECO:0000256" key="5">
    <source>
        <dbReference type="ARBA" id="ARBA00022898"/>
    </source>
</evidence>
<keyword evidence="6 7" id="KW-0119">Carbohydrate metabolism</keyword>
<gene>
    <name evidence="8" type="ORF">MARGE09_P0361</name>
</gene>
<accession>A0AAN1WEL7</accession>
<name>A0AAN1WEL7_9GAMM</name>
<comment type="catalytic activity">
    <reaction evidence="7">
        <text>[(1-&gt;4)-alpha-D-glucosyl](n) + phosphate = [(1-&gt;4)-alpha-D-glucosyl](n-1) + alpha-D-glucose 1-phosphate</text>
        <dbReference type="Rhea" id="RHEA:41732"/>
        <dbReference type="Rhea" id="RHEA-COMP:9584"/>
        <dbReference type="Rhea" id="RHEA-COMP:9586"/>
        <dbReference type="ChEBI" id="CHEBI:15444"/>
        <dbReference type="ChEBI" id="CHEBI:43474"/>
        <dbReference type="ChEBI" id="CHEBI:58601"/>
        <dbReference type="EC" id="2.4.1.1"/>
    </reaction>
</comment>
<dbReference type="SUPFAM" id="SSF53756">
    <property type="entry name" value="UDP-Glycosyltransferase/glycogen phosphorylase"/>
    <property type="match status" value="1"/>
</dbReference>
<dbReference type="PANTHER" id="PTHR11468">
    <property type="entry name" value="GLYCOGEN PHOSPHORYLASE"/>
    <property type="match status" value="1"/>
</dbReference>
<dbReference type="Pfam" id="PF00343">
    <property type="entry name" value="Phosphorylase"/>
    <property type="match status" value="1"/>
</dbReference>
<dbReference type="GO" id="GO:0030170">
    <property type="term" value="F:pyridoxal phosphate binding"/>
    <property type="evidence" value="ECO:0007669"/>
    <property type="project" value="TreeGrafter"/>
</dbReference>
<proteinExistence type="inferred from homology"/>
<dbReference type="InterPro" id="IPR000811">
    <property type="entry name" value="Glyco_trans_35"/>
</dbReference>
<evidence type="ECO:0000256" key="2">
    <source>
        <dbReference type="ARBA" id="ARBA00006047"/>
    </source>
</evidence>
<dbReference type="GO" id="GO:0008184">
    <property type="term" value="F:glycogen phosphorylase activity"/>
    <property type="evidence" value="ECO:0007669"/>
    <property type="project" value="InterPro"/>
</dbReference>
<protein>
    <recommendedName>
        <fullName evidence="7">Alpha-1,4 glucan phosphorylase</fullName>
        <ecNumber evidence="7">2.4.1.1</ecNumber>
    </recommendedName>
</protein>
<evidence type="ECO:0000313" key="9">
    <source>
        <dbReference type="Proteomes" id="UP001320119"/>
    </source>
</evidence>
<reference evidence="8 9" key="1">
    <citation type="journal article" date="2022" name="IScience">
        <title>An ultrasensitive nanofiber-based assay for enzymatic hydrolysis and deep-sea microbial degradation of cellulose.</title>
        <authorList>
            <person name="Tsudome M."/>
            <person name="Tachioka M."/>
            <person name="Miyazaki M."/>
            <person name="Uchimura K."/>
            <person name="Tsuda M."/>
            <person name="Takaki Y."/>
            <person name="Deguchi S."/>
        </authorList>
    </citation>
    <scope>NUCLEOTIDE SEQUENCE [LARGE SCALE GENOMIC DNA]</scope>
    <source>
        <strain evidence="8 9">GE09</strain>
    </source>
</reference>
<sequence length="254" mass="29217">MKKDDDNPTLGNSGMHLADDLQRHYNFTLGRVDSHVQPQYLLKALSFAVRDRLMERWRLSREAETNKKTKRVYYLSLEFLLGRSLSNAVKNLGLEDSTEKALHNYGCTLEELETSEIDAGLGNGGLGRLAACFLDSCATLDYPVMGYGIRYEYGMFQQRIEQGRQVECPDHWLRDGNPWELERPDHRRRIKFYGRTDHYTNDVGKQCARWVDTSDVYALAYDMPIPGYDTQTVNTLRLWKATATDEFNLGSSPL</sequence>
<dbReference type="RefSeq" id="WP_236985670.1">
    <property type="nucleotide sequence ID" value="NZ_AP023086.1"/>
</dbReference>
<keyword evidence="5 7" id="KW-0663">Pyridoxal phosphate</keyword>
<comment type="cofactor">
    <cofactor evidence="1 7">
        <name>pyridoxal 5'-phosphate</name>
        <dbReference type="ChEBI" id="CHEBI:597326"/>
    </cofactor>
</comment>
<dbReference type="PANTHER" id="PTHR11468:SF3">
    <property type="entry name" value="GLYCOGEN PHOSPHORYLASE, LIVER FORM"/>
    <property type="match status" value="1"/>
</dbReference>
<comment type="function">
    <text evidence="7">Allosteric enzyme that catalyzes the rate-limiting step in glycogen catabolism, the phosphorolytic cleavage of glycogen to produce glucose-1-phosphate, and plays a central role in maintaining cellular and organismal glucose homeostasis.</text>
</comment>
<evidence type="ECO:0000256" key="3">
    <source>
        <dbReference type="ARBA" id="ARBA00022676"/>
    </source>
</evidence>
<dbReference type="Proteomes" id="UP001320119">
    <property type="component" value="Chromosome"/>
</dbReference>
<organism evidence="8 9">
    <name type="scientific">Marinagarivorans cellulosilyticus</name>
    <dbReference type="NCBI Taxonomy" id="2721545"/>
    <lineage>
        <taxon>Bacteria</taxon>
        <taxon>Pseudomonadati</taxon>
        <taxon>Pseudomonadota</taxon>
        <taxon>Gammaproteobacteria</taxon>
        <taxon>Cellvibrionales</taxon>
        <taxon>Cellvibrionaceae</taxon>
        <taxon>Marinagarivorans</taxon>
    </lineage>
</organism>
<dbReference type="EMBL" id="AP023086">
    <property type="protein sequence ID" value="BCD96162.1"/>
    <property type="molecule type" value="Genomic_DNA"/>
</dbReference>
<dbReference type="Gene3D" id="3.40.50.2000">
    <property type="entry name" value="Glycogen Phosphorylase B"/>
    <property type="match status" value="1"/>
</dbReference>
<keyword evidence="3 7" id="KW-0328">Glycosyltransferase</keyword>
<keyword evidence="4 7" id="KW-0808">Transferase</keyword>
<keyword evidence="9" id="KW-1185">Reference proteome</keyword>
<dbReference type="EC" id="2.4.1.1" evidence="7"/>
<dbReference type="GO" id="GO:0005737">
    <property type="term" value="C:cytoplasm"/>
    <property type="evidence" value="ECO:0007669"/>
    <property type="project" value="TreeGrafter"/>
</dbReference>